<evidence type="ECO:0000259" key="2">
    <source>
        <dbReference type="Pfam" id="PF13629"/>
    </source>
</evidence>
<evidence type="ECO:0000256" key="1">
    <source>
        <dbReference type="SAM" id="SignalP"/>
    </source>
</evidence>
<dbReference type="EMBL" id="JAOCZP010000001">
    <property type="protein sequence ID" value="MCT7374360.1"/>
    <property type="molecule type" value="Genomic_DNA"/>
</dbReference>
<dbReference type="RefSeq" id="WP_260900746.1">
    <property type="nucleotide sequence ID" value="NZ_JAOCZP010000001.1"/>
</dbReference>
<protein>
    <submittedName>
        <fullName evidence="3">Pilus assembly protein N-terminal domain-containing protein</fullName>
    </submittedName>
</protein>
<organism evidence="3 4">
    <name type="scientific">Chelativorans salis</name>
    <dbReference type="NCBI Taxonomy" id="2978478"/>
    <lineage>
        <taxon>Bacteria</taxon>
        <taxon>Pseudomonadati</taxon>
        <taxon>Pseudomonadota</taxon>
        <taxon>Alphaproteobacteria</taxon>
        <taxon>Hyphomicrobiales</taxon>
        <taxon>Phyllobacteriaceae</taxon>
        <taxon>Chelativorans</taxon>
    </lineage>
</organism>
<proteinExistence type="predicted"/>
<accession>A0ABT2LIG2</accession>
<dbReference type="Proteomes" id="UP001320831">
    <property type="component" value="Unassembled WGS sequence"/>
</dbReference>
<sequence>MNNAITLAVVTLTMSTATAGPGWAESDPFLPDPARQGITHAESAHAVRLTVDFARLVELGRPAGTVILGNTAIATANLSDDRTLILTGRMAGSTNLIVLDAEGEEIANLVLEVVAGGAHLVTVHQGMQRQTYSCARGCDPVLSVGDDAEAFSTTAGQISTRQGFADSGAVGQ</sequence>
<keyword evidence="4" id="KW-1185">Reference proteome</keyword>
<comment type="caution">
    <text evidence="3">The sequence shown here is derived from an EMBL/GenBank/DDBJ whole genome shotgun (WGS) entry which is preliminary data.</text>
</comment>
<name>A0ABT2LIG2_9HYPH</name>
<feature type="domain" description="Pilus formation protein N-terminal" evidence="2">
    <location>
        <begin position="44"/>
        <end position="113"/>
    </location>
</feature>
<keyword evidence="1" id="KW-0732">Signal</keyword>
<reference evidence="3 4" key="1">
    <citation type="submission" date="2022-09" db="EMBL/GenBank/DDBJ databases">
        <title>Chelativorans salina sp. nov., a novel slightly halophilic bacterium isolated from a saline lake sediment enrichment.</title>
        <authorList>
            <person name="Gao L."/>
            <person name="Fang B.-Z."/>
            <person name="Li W.-J."/>
        </authorList>
    </citation>
    <scope>NUCLEOTIDE SEQUENCE [LARGE SCALE GENOMIC DNA]</scope>
    <source>
        <strain evidence="3 4">EGI FJ00035</strain>
    </source>
</reference>
<evidence type="ECO:0000313" key="3">
    <source>
        <dbReference type="EMBL" id="MCT7374360.1"/>
    </source>
</evidence>
<gene>
    <name evidence="3" type="ORF">N5A92_04855</name>
</gene>
<evidence type="ECO:0000313" key="4">
    <source>
        <dbReference type="Proteomes" id="UP001320831"/>
    </source>
</evidence>
<feature type="chain" id="PRO_5047293807" evidence="1">
    <location>
        <begin position="20"/>
        <end position="172"/>
    </location>
</feature>
<dbReference type="Pfam" id="PF13629">
    <property type="entry name" value="T2SS-T3SS_pil_N"/>
    <property type="match status" value="1"/>
</dbReference>
<dbReference type="InterPro" id="IPR032789">
    <property type="entry name" value="T2SS-T3SS_pil_N"/>
</dbReference>
<feature type="signal peptide" evidence="1">
    <location>
        <begin position="1"/>
        <end position="19"/>
    </location>
</feature>